<dbReference type="GO" id="GO:0008422">
    <property type="term" value="F:beta-glucosidase activity"/>
    <property type="evidence" value="ECO:0007669"/>
    <property type="project" value="TreeGrafter"/>
</dbReference>
<comment type="caution">
    <text evidence="5">The sequence shown here is derived from an EMBL/GenBank/DDBJ whole genome shotgun (WGS) entry which is preliminary data.</text>
</comment>
<dbReference type="InterPro" id="IPR033132">
    <property type="entry name" value="GH_1_N_CS"/>
</dbReference>
<protein>
    <submittedName>
        <fullName evidence="5">6-phospho-beta-glucosidase</fullName>
    </submittedName>
</protein>
<evidence type="ECO:0000256" key="2">
    <source>
        <dbReference type="ARBA" id="ARBA00022801"/>
    </source>
</evidence>
<evidence type="ECO:0000313" key="5">
    <source>
        <dbReference type="EMBL" id="GAX47446.1"/>
    </source>
</evidence>
<dbReference type="Proteomes" id="UP000218689">
    <property type="component" value="Unassembled WGS sequence"/>
</dbReference>
<dbReference type="PANTHER" id="PTHR10353">
    <property type="entry name" value="GLYCOSYL HYDROLASE"/>
    <property type="match status" value="1"/>
</dbReference>
<dbReference type="GO" id="GO:0005829">
    <property type="term" value="C:cytosol"/>
    <property type="evidence" value="ECO:0007669"/>
    <property type="project" value="TreeGrafter"/>
</dbReference>
<evidence type="ECO:0000256" key="3">
    <source>
        <dbReference type="ARBA" id="ARBA00023295"/>
    </source>
</evidence>
<gene>
    <name evidence="5" type="ORF">RsY01_1046</name>
</gene>
<accession>A0A224X412</accession>
<dbReference type="PROSITE" id="PS00653">
    <property type="entry name" value="GLYCOSYL_HYDROL_F1_2"/>
    <property type="match status" value="1"/>
</dbReference>
<sequence length="478" mass="54993">MEKLKTEFPKDFLWGGAVAANQVEGAWNIDGKKADLSDIFPNGAHMPADRKIIEGKYYPNHEAIDFYHHYEADLDYFQEMGFKCFRTSINWSRIFPDGDETEPNEAGLKFYDDLIDAIIARDMAPVITISHYETPLNLVDKYGSWRNRKLIDYFVHFCETIFKRYGDRVKYWMTFNEINNMRRMPATAGGIFFEAGENELEVMYQTTHHMFVAHSLAIKVGRELMPDAKIGCMMSLSNVYPNTCNPNDVFETLELRRASLFYSDVMIRGKYPSYINRIWEKANVQVTFEPGDEEIISTYLSDYLGFSYYRTTTHVFGEPFAGHTGGDQGTPNPYIGTTPWGWQIDPVGFRYTFNELYDRYQIPLFCVENGLGQFDEVTEDGKIHDDYRSSYLIQHVAAMKEAIKDGVDIMGYTWWGPIDLVSVGTGEMSKRYGFVYVDKDNEGNGSLKRIKKDSLETYKNIIATNGTTLDDLVAKLND</sequence>
<keyword evidence="6" id="KW-1185">Reference proteome</keyword>
<keyword evidence="2" id="KW-0378">Hydrolase</keyword>
<name>A0A224X412_9LACT</name>
<dbReference type="Gene3D" id="3.20.20.80">
    <property type="entry name" value="Glycosidases"/>
    <property type="match status" value="1"/>
</dbReference>
<comment type="similarity">
    <text evidence="1 4">Belongs to the glycosyl hydrolase 1 family.</text>
</comment>
<evidence type="ECO:0000256" key="1">
    <source>
        <dbReference type="ARBA" id="ARBA00010838"/>
    </source>
</evidence>
<organism evidence="5 6">
    <name type="scientific">Pseudolactococcus reticulitermitis</name>
    <dbReference type="NCBI Taxonomy" id="2025039"/>
    <lineage>
        <taxon>Bacteria</taxon>
        <taxon>Bacillati</taxon>
        <taxon>Bacillota</taxon>
        <taxon>Bacilli</taxon>
        <taxon>Lactobacillales</taxon>
        <taxon>Streptococcaceae</taxon>
        <taxon>Pseudolactococcus</taxon>
    </lineage>
</organism>
<proteinExistence type="inferred from homology"/>
<dbReference type="RefSeq" id="WP_094784494.1">
    <property type="nucleotide sequence ID" value="NZ_BEDT01000002.1"/>
</dbReference>
<dbReference type="Pfam" id="PF00232">
    <property type="entry name" value="Glyco_hydro_1"/>
    <property type="match status" value="1"/>
</dbReference>
<dbReference type="FunFam" id="3.20.20.80:FF:000004">
    <property type="entry name" value="Beta-glucosidase 6-phospho-beta-glucosidase"/>
    <property type="match status" value="1"/>
</dbReference>
<dbReference type="InterPro" id="IPR017853">
    <property type="entry name" value="GH"/>
</dbReference>
<keyword evidence="3" id="KW-0326">Glycosidase</keyword>
<dbReference type="AlphaFoldDB" id="A0A224X412"/>
<evidence type="ECO:0000313" key="6">
    <source>
        <dbReference type="Proteomes" id="UP000218689"/>
    </source>
</evidence>
<dbReference type="InterPro" id="IPR001360">
    <property type="entry name" value="Glyco_hydro_1"/>
</dbReference>
<dbReference type="PRINTS" id="PR00131">
    <property type="entry name" value="GLHYDRLASE1"/>
</dbReference>
<dbReference type="SUPFAM" id="SSF51445">
    <property type="entry name" value="(Trans)glycosidases"/>
    <property type="match status" value="1"/>
</dbReference>
<evidence type="ECO:0000256" key="4">
    <source>
        <dbReference type="RuleBase" id="RU003690"/>
    </source>
</evidence>
<dbReference type="OrthoDB" id="1637462at2"/>
<dbReference type="PANTHER" id="PTHR10353:SF122">
    <property type="entry name" value="6-PHOSPHO-BETA-GLUCOSIDASE ASCB-RELATED"/>
    <property type="match status" value="1"/>
</dbReference>
<dbReference type="GO" id="GO:0016052">
    <property type="term" value="P:carbohydrate catabolic process"/>
    <property type="evidence" value="ECO:0007669"/>
    <property type="project" value="TreeGrafter"/>
</dbReference>
<dbReference type="EMBL" id="BEDT01000002">
    <property type="protein sequence ID" value="GAX47446.1"/>
    <property type="molecule type" value="Genomic_DNA"/>
</dbReference>
<reference evidence="6" key="1">
    <citation type="submission" date="2017-08" db="EMBL/GenBank/DDBJ databases">
        <title>Draft genome sequence of Lactococcus sp. strain Rs-Y01, isolated from the gut of the lower termite Reticulitermes speratus.</title>
        <authorList>
            <person name="Ohkuma M."/>
            <person name="Yuki M."/>
        </authorList>
    </citation>
    <scope>NUCLEOTIDE SEQUENCE [LARGE SCALE GENOMIC DNA]</scope>
    <source>
        <strain evidence="6">Rs-Y01</strain>
    </source>
</reference>